<dbReference type="EMBL" id="CP022406">
    <property type="protein sequence ID" value="QDY34578.1"/>
    <property type="molecule type" value="Genomic_DNA"/>
</dbReference>
<evidence type="ECO:0000259" key="1">
    <source>
        <dbReference type="PROSITE" id="PS51192"/>
    </source>
</evidence>
<dbReference type="PROSITE" id="PS51192">
    <property type="entry name" value="HELICASE_ATP_BIND_1"/>
    <property type="match status" value="1"/>
</dbReference>
<dbReference type="GO" id="GO:0006139">
    <property type="term" value="P:nucleobase-containing compound metabolic process"/>
    <property type="evidence" value="ECO:0007669"/>
    <property type="project" value="InterPro"/>
</dbReference>
<dbReference type="Pfam" id="PF00270">
    <property type="entry name" value="DEAD"/>
    <property type="match status" value="1"/>
</dbReference>
<dbReference type="SUPFAM" id="SSF52540">
    <property type="entry name" value="P-loop containing nucleoside triphosphate hydrolases"/>
    <property type="match status" value="2"/>
</dbReference>
<geneLocation type="plasmid" evidence="2 3">
    <name>unnamed1</name>
</geneLocation>
<protein>
    <submittedName>
        <fullName evidence="2">DEAD/DEAH box helicase</fullName>
    </submittedName>
</protein>
<dbReference type="InterPro" id="IPR027417">
    <property type="entry name" value="P-loop_NTPase"/>
</dbReference>
<dbReference type="InterPro" id="IPR014001">
    <property type="entry name" value="Helicase_ATP-bd"/>
</dbReference>
<keyword evidence="2" id="KW-0347">Helicase</keyword>
<keyword evidence="2" id="KW-0067">ATP-binding</keyword>
<evidence type="ECO:0000313" key="2">
    <source>
        <dbReference type="EMBL" id="QDY34578.1"/>
    </source>
</evidence>
<organism evidence="2 3">
    <name type="scientific">Clostridium sporogenes</name>
    <dbReference type="NCBI Taxonomy" id="1509"/>
    <lineage>
        <taxon>Bacteria</taxon>
        <taxon>Bacillati</taxon>
        <taxon>Bacillota</taxon>
        <taxon>Clostridia</taxon>
        <taxon>Eubacteriales</taxon>
        <taxon>Clostridiaceae</taxon>
        <taxon>Clostridium</taxon>
    </lineage>
</organism>
<evidence type="ECO:0000313" key="3">
    <source>
        <dbReference type="Proteomes" id="UP000962161"/>
    </source>
</evidence>
<reference evidence="2" key="1">
    <citation type="submission" date="2017-07" db="EMBL/GenBank/DDBJ databases">
        <title>Genome sequencing of BoNT-producing clostridia.</title>
        <authorList>
            <person name="Williamson C."/>
        </authorList>
    </citation>
    <scope>NUCLEOTIDE SEQUENCE</scope>
    <source>
        <strain evidence="2">AM553</strain>
        <plasmid evidence="2">unnamed1</plasmid>
    </source>
</reference>
<dbReference type="Pfam" id="PF13307">
    <property type="entry name" value="Helicase_C_2"/>
    <property type="match status" value="1"/>
</dbReference>
<gene>
    <name evidence="2" type="ORF">CGS26_19960</name>
</gene>
<keyword evidence="2" id="KW-0378">Hydrolase</keyword>
<dbReference type="GO" id="GO:0004386">
    <property type="term" value="F:helicase activity"/>
    <property type="evidence" value="ECO:0007669"/>
    <property type="project" value="UniProtKB-KW"/>
</dbReference>
<accession>A0AAE6LZD5</accession>
<dbReference type="Gene3D" id="3.40.50.300">
    <property type="entry name" value="P-loop containing nucleotide triphosphate hydrolases"/>
    <property type="match status" value="2"/>
</dbReference>
<keyword evidence="2" id="KW-0547">Nucleotide-binding</keyword>
<sequence>MPFKTKKRELSNFETPQEMYADYKNRTINGLIDYQSDVIDNYMKHGYAESDIALELPTGSGKTLIGLVIGEFRRRKNGEKVIYLCPTKQLVNQVVEQAKLKYGIKTHAFLGRQADYDPIKYSDYIMGKMIAVTTYSALFNNNSAFNNADIIILDDAHSSENYIVSNWSLEIHRYEHKQLYNSLVENLKDIIGISNYNRMTSDYSIPDEAYWCEKVPNIKIWDHMEELKTIIDVNVENTKLKYAWTNIRSKMQACNIFINWNTILIRPYIPPTMTNDGFKDAKQRIYMSATLGVSGELERITGVSRITRLSMVNGWDKKGLGRRFFIFPRLSLTSEDTLDLLIKMTEVVDRGLMLVQDSNVISEIKDFYEKKANCKVFLSTDIEKSKKTFVESKKSIAILANRYDGIDLAKDDCRLLIIYNLPKVTHLQERFITTRMAASVLFNERVKTRLIQAVGRCTRSPIDYSAVCIIGTDVVNDLLSKNKIKDFHPELRAELEFGYSQYDIYKTPDDIIVNLKEFLNHSSEWDGAEEEIIELRDEIIDNNKGTTNSKVFDSLLKSASYEVKYQYAIWREDYENALSNIEKILGILVESELKGYRGFWNYLAGCVAYKLFKNGQKSYEAIAKKYMNRAAACTDSITWFNKLIIDTEFDDTQTNDYLVDVIDRIENEILKDGTNSNAKFERRVANILSLLNNSNGEKFEEGHELLGKLLGYISQNTDADSGPDPWWIINDKLCIVSEDKMYESDDKAITTKHVRQASSHNVWIRKEIKILDPDAKIITIFITNSKNIERSAATFASNIYYVNKENFVQWATKAIEGIRRIRRMFNGEGDLVWRSEAMTILKELQLTPLDYLNFIQSKELNMLKTN</sequence>
<proteinExistence type="predicted"/>
<dbReference type="SMART" id="SM00491">
    <property type="entry name" value="HELICc2"/>
    <property type="match status" value="1"/>
</dbReference>
<dbReference type="AlphaFoldDB" id="A0AAE6LZD5"/>
<dbReference type="GO" id="GO:0016818">
    <property type="term" value="F:hydrolase activity, acting on acid anhydrides, in phosphorus-containing anhydrides"/>
    <property type="evidence" value="ECO:0007669"/>
    <property type="project" value="InterPro"/>
</dbReference>
<dbReference type="GO" id="GO:0005524">
    <property type="term" value="F:ATP binding"/>
    <property type="evidence" value="ECO:0007669"/>
    <property type="project" value="InterPro"/>
</dbReference>
<dbReference type="RefSeq" id="WP_061329747.1">
    <property type="nucleotide sequence ID" value="NZ_CP022406.1"/>
</dbReference>
<dbReference type="InterPro" id="IPR011545">
    <property type="entry name" value="DEAD/DEAH_box_helicase_dom"/>
</dbReference>
<dbReference type="InterPro" id="IPR006555">
    <property type="entry name" value="ATP-dep_Helicase_C"/>
</dbReference>
<name>A0AAE6LZD5_CLOSG</name>
<dbReference type="GO" id="GO:0003676">
    <property type="term" value="F:nucleic acid binding"/>
    <property type="evidence" value="ECO:0007669"/>
    <property type="project" value="InterPro"/>
</dbReference>
<dbReference type="Proteomes" id="UP000962161">
    <property type="component" value="Plasmid unnamed1"/>
</dbReference>
<dbReference type="SMART" id="SM00487">
    <property type="entry name" value="DEXDc"/>
    <property type="match status" value="1"/>
</dbReference>
<feature type="domain" description="Helicase ATP-binding" evidence="1">
    <location>
        <begin position="43"/>
        <end position="309"/>
    </location>
</feature>
<keyword evidence="2" id="KW-0614">Plasmid</keyword>